<feature type="transmembrane region" description="Helical" evidence="1">
    <location>
        <begin position="55"/>
        <end position="76"/>
    </location>
</feature>
<reference evidence="2" key="1">
    <citation type="submission" date="2019-08" db="EMBL/GenBank/DDBJ databases">
        <title>Carotenoids and Carotenoid Binding Proteins in the Halophilic Cyanobacterium Euhalothece sp. ZM00.</title>
        <authorList>
            <person name="Cho S.M."/>
            <person name="Song J.Y."/>
            <person name="Park Y.-I."/>
        </authorList>
    </citation>
    <scope>NUCLEOTIDE SEQUENCE [LARGE SCALE GENOMIC DNA]</scope>
    <source>
        <strain evidence="2">Z-M001</strain>
    </source>
</reference>
<protein>
    <submittedName>
        <fullName evidence="2">Tryptophan-rich sensory protein</fullName>
    </submittedName>
</protein>
<dbReference type="InterPro" id="IPR038330">
    <property type="entry name" value="TspO/MBR-related_sf"/>
</dbReference>
<accession>A0A5B8NT14</accession>
<keyword evidence="1" id="KW-0472">Membrane</keyword>
<dbReference type="KEGG" id="enn:FRE64_07780"/>
<feature type="transmembrane region" description="Helical" evidence="1">
    <location>
        <begin position="205"/>
        <end position="221"/>
    </location>
</feature>
<dbReference type="OrthoDB" id="5189031at2"/>
<dbReference type="Gene3D" id="1.20.1260.100">
    <property type="entry name" value="TspO/MBR protein"/>
    <property type="match status" value="1"/>
</dbReference>
<dbReference type="Proteomes" id="UP000318453">
    <property type="component" value="Chromosome"/>
</dbReference>
<dbReference type="PANTHER" id="PTHR33802:SF1">
    <property type="entry name" value="XK-RELATED PROTEIN"/>
    <property type="match status" value="1"/>
</dbReference>
<dbReference type="EMBL" id="CP042326">
    <property type="protein sequence ID" value="QDZ41475.1"/>
    <property type="molecule type" value="Genomic_DNA"/>
</dbReference>
<feature type="transmembrane region" description="Helical" evidence="1">
    <location>
        <begin position="111"/>
        <end position="132"/>
    </location>
</feature>
<keyword evidence="3" id="KW-1185">Reference proteome</keyword>
<name>A0A5B8NT14_9CHRO</name>
<evidence type="ECO:0000256" key="1">
    <source>
        <dbReference type="SAM" id="Phobius"/>
    </source>
</evidence>
<keyword evidence="1" id="KW-1133">Transmembrane helix</keyword>
<keyword evidence="1" id="KW-0812">Transmembrane</keyword>
<gene>
    <name evidence="2" type="ORF">FRE64_07780</name>
</gene>
<dbReference type="RefSeq" id="WP_146297307.1">
    <property type="nucleotide sequence ID" value="NZ_CP042326.1"/>
</dbReference>
<feature type="transmembrane region" description="Helical" evidence="1">
    <location>
        <begin position="88"/>
        <end position="105"/>
    </location>
</feature>
<sequence>MSSQRDLLRQILNAIAVFAAFGVNILANVRPLRGLTLGEISNQVFGEVLITPANYAFAIWGLIYLGLFSFAIYQALPAQRSQPLFRRLGYWLVVASVAQIAWVFLFQLGFFGWSFLAMVVILFPLMQIYTKLDGLKLGKRERWFVKFPLTIYFAWISVATIVNGGVSLTHWEWAGWGISPEVWTVIMMIIGGAIALWIAWTRGDIPFIGVFIWALSAISIRHLDNPLIAATGFLLSLILAVTTILSRKIYQ</sequence>
<dbReference type="PANTHER" id="PTHR33802">
    <property type="entry name" value="SI:CH211-161H7.5-RELATED"/>
    <property type="match status" value="1"/>
</dbReference>
<feature type="transmembrane region" description="Helical" evidence="1">
    <location>
        <begin position="144"/>
        <end position="162"/>
    </location>
</feature>
<evidence type="ECO:0000313" key="3">
    <source>
        <dbReference type="Proteomes" id="UP000318453"/>
    </source>
</evidence>
<proteinExistence type="predicted"/>
<evidence type="ECO:0000313" key="2">
    <source>
        <dbReference type="EMBL" id="QDZ41475.1"/>
    </source>
</evidence>
<feature type="transmembrane region" description="Helical" evidence="1">
    <location>
        <begin position="227"/>
        <end position="245"/>
    </location>
</feature>
<feature type="transmembrane region" description="Helical" evidence="1">
    <location>
        <begin position="7"/>
        <end position="27"/>
    </location>
</feature>
<organism evidence="2 3">
    <name type="scientific">Euhalothece natronophila Z-M001</name>
    <dbReference type="NCBI Taxonomy" id="522448"/>
    <lineage>
        <taxon>Bacteria</taxon>
        <taxon>Bacillati</taxon>
        <taxon>Cyanobacteriota</taxon>
        <taxon>Cyanophyceae</taxon>
        <taxon>Oscillatoriophycideae</taxon>
        <taxon>Chroococcales</taxon>
        <taxon>Halothecacae</taxon>
        <taxon>Halothece cluster</taxon>
        <taxon>Euhalothece</taxon>
    </lineage>
</organism>
<feature type="transmembrane region" description="Helical" evidence="1">
    <location>
        <begin position="182"/>
        <end position="200"/>
    </location>
</feature>
<dbReference type="AlphaFoldDB" id="A0A5B8NT14"/>